<organism evidence="2 3">
    <name type="scientific">Dongia soli</name>
    <dbReference type="NCBI Taxonomy" id="600628"/>
    <lineage>
        <taxon>Bacteria</taxon>
        <taxon>Pseudomonadati</taxon>
        <taxon>Pseudomonadota</taxon>
        <taxon>Alphaproteobacteria</taxon>
        <taxon>Rhodospirillales</taxon>
        <taxon>Dongiaceae</taxon>
        <taxon>Dongia</taxon>
    </lineage>
</organism>
<dbReference type="PANTHER" id="PTHR46732">
    <property type="entry name" value="ATP-DEPENDENT PROTEASE LA (LON) DOMAIN PROTEIN"/>
    <property type="match status" value="1"/>
</dbReference>
<evidence type="ECO:0000259" key="1">
    <source>
        <dbReference type="PROSITE" id="PS51787"/>
    </source>
</evidence>
<reference evidence="2 3" key="1">
    <citation type="journal article" date="2016" name="Antonie Van Leeuwenhoek">
        <title>Dongia soli sp. nov., isolated from soil from Dokdo, Korea.</title>
        <authorList>
            <person name="Kim D.U."/>
            <person name="Lee H."/>
            <person name="Kim H."/>
            <person name="Kim S.G."/>
            <person name="Ka J.O."/>
        </authorList>
    </citation>
    <scope>NUCLEOTIDE SEQUENCE [LARGE SCALE GENOMIC DNA]</scope>
    <source>
        <strain evidence="2 3">D78</strain>
    </source>
</reference>
<dbReference type="RefSeq" id="WP_320507263.1">
    <property type="nucleotide sequence ID" value="NZ_JAXCLW010000001.1"/>
</dbReference>
<dbReference type="InterPro" id="IPR003111">
    <property type="entry name" value="Lon_prtase_N"/>
</dbReference>
<dbReference type="Gene3D" id="2.30.130.40">
    <property type="entry name" value="LON domain-like"/>
    <property type="match status" value="1"/>
</dbReference>
<gene>
    <name evidence="2" type="ORF">SMD27_05240</name>
</gene>
<evidence type="ECO:0000313" key="2">
    <source>
        <dbReference type="EMBL" id="MDY0882237.1"/>
    </source>
</evidence>
<protein>
    <submittedName>
        <fullName evidence="2">LON peptidase substrate-binding domain-containing protein</fullName>
    </submittedName>
</protein>
<dbReference type="SMART" id="SM00464">
    <property type="entry name" value="LON"/>
    <property type="match status" value="1"/>
</dbReference>
<dbReference type="InterPro" id="IPR046336">
    <property type="entry name" value="Lon_prtase_N_sf"/>
</dbReference>
<dbReference type="Proteomes" id="UP001279642">
    <property type="component" value="Unassembled WGS sequence"/>
</dbReference>
<feature type="domain" description="Lon N-terminal" evidence="1">
    <location>
        <begin position="22"/>
        <end position="221"/>
    </location>
</feature>
<dbReference type="EMBL" id="JAXCLW010000001">
    <property type="protein sequence ID" value="MDY0882237.1"/>
    <property type="molecule type" value="Genomic_DNA"/>
</dbReference>
<sequence length="232" mass="25896">MRSGPTSLGPFDPGFDELPGSIPLFPLTEALLLPGGRLPLNIFEPRYLAMVRQSLMHPARLIGMVQPLQAGADRDLKSTAVPPLQQVGCAGRIVAFEETEDGRYMITLSGLARFRITHELPRHAEGFRQAAIDFSPYHEDMMERGFVLADRDHFLDLLKSFLEMRQMGVDKQALAEAEDEHLVVSLAMLCPFTAAEKQSLLECPDLDTLADMLTAMFELAIATHEQRDRPLH</sequence>
<proteinExistence type="predicted"/>
<dbReference type="PROSITE" id="PS51787">
    <property type="entry name" value="LON_N"/>
    <property type="match status" value="1"/>
</dbReference>
<accession>A0ABU5E7D8</accession>
<dbReference type="SUPFAM" id="SSF88697">
    <property type="entry name" value="PUA domain-like"/>
    <property type="match status" value="1"/>
</dbReference>
<dbReference type="Pfam" id="PF02190">
    <property type="entry name" value="LON_substr_bdg"/>
    <property type="match status" value="1"/>
</dbReference>
<keyword evidence="3" id="KW-1185">Reference proteome</keyword>
<dbReference type="InterPro" id="IPR015947">
    <property type="entry name" value="PUA-like_sf"/>
</dbReference>
<name>A0ABU5E7D8_9PROT</name>
<dbReference type="PANTHER" id="PTHR46732:SF8">
    <property type="entry name" value="ATP-DEPENDENT PROTEASE LA (LON) DOMAIN PROTEIN"/>
    <property type="match status" value="1"/>
</dbReference>
<evidence type="ECO:0000313" key="3">
    <source>
        <dbReference type="Proteomes" id="UP001279642"/>
    </source>
</evidence>
<comment type="caution">
    <text evidence="2">The sequence shown here is derived from an EMBL/GenBank/DDBJ whole genome shotgun (WGS) entry which is preliminary data.</text>
</comment>